<reference evidence="1" key="1">
    <citation type="submission" date="2014-09" db="EMBL/GenBank/DDBJ databases">
        <title>Genome sequence of the luminous mushroom Mycena chlorophos for searching fungal bioluminescence genes.</title>
        <authorList>
            <person name="Tanaka Y."/>
            <person name="Kasuga D."/>
            <person name="Oba Y."/>
            <person name="Hase S."/>
            <person name="Sato K."/>
            <person name="Oba Y."/>
            <person name="Sakakibara Y."/>
        </authorList>
    </citation>
    <scope>NUCLEOTIDE SEQUENCE</scope>
</reference>
<dbReference type="Proteomes" id="UP000815677">
    <property type="component" value="Unassembled WGS sequence"/>
</dbReference>
<accession>A0ABQ0M3P7</accession>
<gene>
    <name evidence="1" type="ORF">MCHLO_14406</name>
</gene>
<organism evidence="1 2">
    <name type="scientific">Mycena chlorophos</name>
    <name type="common">Agaric fungus</name>
    <name type="synonym">Agaricus chlorophos</name>
    <dbReference type="NCBI Taxonomy" id="658473"/>
    <lineage>
        <taxon>Eukaryota</taxon>
        <taxon>Fungi</taxon>
        <taxon>Dikarya</taxon>
        <taxon>Basidiomycota</taxon>
        <taxon>Agaricomycotina</taxon>
        <taxon>Agaricomycetes</taxon>
        <taxon>Agaricomycetidae</taxon>
        <taxon>Agaricales</taxon>
        <taxon>Marasmiineae</taxon>
        <taxon>Mycenaceae</taxon>
        <taxon>Mycena</taxon>
    </lineage>
</organism>
<dbReference type="EMBL" id="DF849508">
    <property type="protein sequence ID" value="GAT57917.1"/>
    <property type="molecule type" value="Genomic_DNA"/>
</dbReference>
<sequence length="67" mass="7387">MSPSRALLRSVPASLAARTKISTNTAPSTDLCCLDARKHSQVTDRDLLLEYSGVWNSEPRNWGKRSA</sequence>
<evidence type="ECO:0000313" key="1">
    <source>
        <dbReference type="EMBL" id="GAT57917.1"/>
    </source>
</evidence>
<name>A0ABQ0M3P7_MYCCL</name>
<keyword evidence="2" id="KW-1185">Reference proteome</keyword>
<proteinExistence type="predicted"/>
<protein>
    <submittedName>
        <fullName evidence="1">Uncharacterized protein</fullName>
    </submittedName>
</protein>
<evidence type="ECO:0000313" key="2">
    <source>
        <dbReference type="Proteomes" id="UP000815677"/>
    </source>
</evidence>